<dbReference type="InterPro" id="IPR016169">
    <property type="entry name" value="FAD-bd_PCMH_sub2"/>
</dbReference>
<gene>
    <name evidence="3" type="ORF">CLO192961_LOCUS345508</name>
</gene>
<sequence length="185" mass="22060">MVNFRNLYLGEDVNLDVVWIHAGGQASKPKPKATAFYWRKALYHTYVEVLWQDKWMENDMRGFMSKLRNKLRPYSLDKVATFMNFPDRDLLKEGYERAYFGENRQELRRIKEVWDKDNLFKWPQGIQLPKDAADDPSGNVDPDNSRDQTDQIAQDLWTGFWDRRNWQHHEMTDLDAALQEMEAVL</sequence>
<evidence type="ECO:0000259" key="2">
    <source>
        <dbReference type="Pfam" id="PF08031"/>
    </source>
</evidence>
<keyword evidence="4" id="KW-1185">Reference proteome</keyword>
<protein>
    <recommendedName>
        <fullName evidence="2">Berberine/berberine-like domain-containing protein</fullName>
    </recommendedName>
</protein>
<comment type="caution">
    <text evidence="3">The sequence shown here is derived from an EMBL/GenBank/DDBJ whole genome shotgun (WGS) entry which is preliminary data.</text>
</comment>
<name>A0ABY6UQ02_BIOOC</name>
<dbReference type="Gene3D" id="3.30.465.10">
    <property type="match status" value="1"/>
</dbReference>
<dbReference type="Pfam" id="PF08031">
    <property type="entry name" value="BBE"/>
    <property type="match status" value="1"/>
</dbReference>
<feature type="region of interest" description="Disordered" evidence="1">
    <location>
        <begin position="127"/>
        <end position="147"/>
    </location>
</feature>
<feature type="domain" description="Berberine/berberine-like" evidence="2">
    <location>
        <begin position="82"/>
        <end position="126"/>
    </location>
</feature>
<dbReference type="InterPro" id="IPR012951">
    <property type="entry name" value="BBE"/>
</dbReference>
<reference evidence="3 4" key="1">
    <citation type="submission" date="2019-06" db="EMBL/GenBank/DDBJ databases">
        <authorList>
            <person name="Broberg M."/>
        </authorList>
    </citation>
    <scope>NUCLEOTIDE SEQUENCE [LARGE SCALE GENOMIC DNA]</scope>
</reference>
<dbReference type="Proteomes" id="UP000766486">
    <property type="component" value="Unassembled WGS sequence"/>
</dbReference>
<proteinExistence type="predicted"/>
<evidence type="ECO:0000313" key="3">
    <source>
        <dbReference type="EMBL" id="VUC33277.1"/>
    </source>
</evidence>
<dbReference type="EMBL" id="CABFNS010000861">
    <property type="protein sequence ID" value="VUC33277.1"/>
    <property type="molecule type" value="Genomic_DNA"/>
</dbReference>
<evidence type="ECO:0000313" key="4">
    <source>
        <dbReference type="Proteomes" id="UP000766486"/>
    </source>
</evidence>
<accession>A0ABY6UQ02</accession>
<dbReference type="Gene3D" id="3.40.462.20">
    <property type="match status" value="1"/>
</dbReference>
<evidence type="ECO:0000256" key="1">
    <source>
        <dbReference type="SAM" id="MobiDB-lite"/>
    </source>
</evidence>
<organism evidence="3 4">
    <name type="scientific">Bionectria ochroleuca</name>
    <name type="common">Gliocladium roseum</name>
    <dbReference type="NCBI Taxonomy" id="29856"/>
    <lineage>
        <taxon>Eukaryota</taxon>
        <taxon>Fungi</taxon>
        <taxon>Dikarya</taxon>
        <taxon>Ascomycota</taxon>
        <taxon>Pezizomycotina</taxon>
        <taxon>Sordariomycetes</taxon>
        <taxon>Hypocreomycetidae</taxon>
        <taxon>Hypocreales</taxon>
        <taxon>Bionectriaceae</taxon>
        <taxon>Clonostachys</taxon>
    </lineage>
</organism>